<sequence length="237" mass="27222">MSVSPDAELAALRTELAALQAYPKEKLEEIIAEVGFSCTCCGRCCTRAFNGHVFLLSADAARLREFDPEMLMPAPDFPYSDSFGNFYVSGFALRTKQNGDCVFLSEERKCTIYADRFSICRIYPYMLHREPDSRGHVDWRQISGLDEHGEYDTVIPPEEIAQTAEDVIAYETAYLEQEIAFHEALIEKFSREKIRFVRRDHDRRTREFLKGDVPAVVYVWDGDTFSREQAVPAGYRQ</sequence>
<keyword evidence="2" id="KW-1185">Reference proteome</keyword>
<dbReference type="Proteomes" id="UP001141336">
    <property type="component" value="Unassembled WGS sequence"/>
</dbReference>
<comment type="caution">
    <text evidence="1">The sequence shown here is derived from an EMBL/GenBank/DDBJ whole genome shotgun (WGS) entry which is preliminary data.</text>
</comment>
<dbReference type="PANTHER" id="PTHR35866:SF1">
    <property type="entry name" value="YKGJ FAMILY CYSTEINE CLUSTER PROTEIN"/>
    <property type="match status" value="1"/>
</dbReference>
<protein>
    <submittedName>
        <fullName evidence="1">YkgJ family cysteine cluster protein</fullName>
    </submittedName>
</protein>
<evidence type="ECO:0000313" key="1">
    <source>
        <dbReference type="EMBL" id="MCZ0862591.1"/>
    </source>
</evidence>
<evidence type="ECO:0000313" key="2">
    <source>
        <dbReference type="Proteomes" id="UP001141336"/>
    </source>
</evidence>
<proteinExistence type="predicted"/>
<gene>
    <name evidence="1" type="ORF">O0S09_04875</name>
</gene>
<dbReference type="Pfam" id="PF03692">
    <property type="entry name" value="CxxCxxCC"/>
    <property type="match status" value="1"/>
</dbReference>
<organism evidence="1 2">
    <name type="scientific">Methanocorpusculum vombati</name>
    <dbReference type="NCBI Taxonomy" id="3002864"/>
    <lineage>
        <taxon>Archaea</taxon>
        <taxon>Methanobacteriati</taxon>
        <taxon>Methanobacteriota</taxon>
        <taxon>Stenosarchaea group</taxon>
        <taxon>Methanomicrobia</taxon>
        <taxon>Methanomicrobiales</taxon>
        <taxon>Methanocorpusculaceae</taxon>
        <taxon>Methanocorpusculum</taxon>
    </lineage>
</organism>
<name>A0ABT4IM14_9EURY</name>
<dbReference type="InterPro" id="IPR005358">
    <property type="entry name" value="Puta_zinc/iron-chelating_dom"/>
</dbReference>
<dbReference type="RefSeq" id="WP_268922848.1">
    <property type="nucleotide sequence ID" value="NZ_JAPTGC010000005.1"/>
</dbReference>
<accession>A0ABT4IM14</accession>
<dbReference type="PANTHER" id="PTHR35866">
    <property type="entry name" value="PUTATIVE-RELATED"/>
    <property type="match status" value="1"/>
</dbReference>
<reference evidence="1" key="1">
    <citation type="submission" date="2022-12" db="EMBL/GenBank/DDBJ databases">
        <title>Isolation and characterisation of novel Methanocorpusculum spp. from native Australian herbivores indicates the genus is ancestrally host-associated.</title>
        <authorList>
            <person name="Volmer J.G."/>
            <person name="Soo R.M."/>
            <person name="Evans P.N."/>
            <person name="Hoedt E.C."/>
            <person name="Astorga Alsina A.L."/>
            <person name="Woodcroft B.J."/>
            <person name="Tyson G.W."/>
            <person name="Hugenholtz P."/>
            <person name="Morrison M."/>
        </authorList>
    </citation>
    <scope>NUCLEOTIDE SEQUENCE</scope>
    <source>
        <strain evidence="1">CW153</strain>
    </source>
</reference>
<dbReference type="EMBL" id="JAPTGC010000005">
    <property type="protein sequence ID" value="MCZ0862591.1"/>
    <property type="molecule type" value="Genomic_DNA"/>
</dbReference>